<evidence type="ECO:0000313" key="2">
    <source>
        <dbReference type="Proteomes" id="UP000185924"/>
    </source>
</evidence>
<dbReference type="InterPro" id="IPR026444">
    <property type="entry name" value="Secre_tail"/>
</dbReference>
<dbReference type="AlphaFoldDB" id="A0A1N6TDC1"/>
<dbReference type="NCBIfam" id="TIGR04183">
    <property type="entry name" value="Por_Secre_tail"/>
    <property type="match status" value="1"/>
</dbReference>
<dbReference type="Proteomes" id="UP000185924">
    <property type="component" value="Unassembled WGS sequence"/>
</dbReference>
<dbReference type="STRING" id="1077936.SAMN05421545_0261"/>
<sequence length="467" mass="52704">MKKLALLFFFNLLLFAPIVVQATHLFSGYISYTVDEQNPRKLDFVFTLYTLNASPADDPFVYVYMGDGDTVRVERGSVIKHSIYYDKEVFTWSHTYAAPGDYVVHWTGENRNGGILNIPAPTDQLSLKIITRVKVGAPTQNLHGAKLAGVPIAAVYTGEPWTHNFLAYDEDSDYLVYELVTPKYSTPSFEIADIPGYRLPEGLTMSEFGEFHWPNPDQKGQYVIAVKITEIRNGREIGHMIVDINLVVTERTDQPKMSLLNKDRLTVNHDGSIQTWPGQPVKLEFYLQRNPASDLPLSVRQFGEIDTLKLVEASLAVRDTAAGLAITYTFTPEADMERTEPYLIGMRGRPIYDKPQYQQPLRVEHDWAFAYLYVGEQRRPLSSGDNFPPERPKLYPNPARGEFTFEAPDLPGLHLLVRDVTGKVVASYTLRPGRNDFARPAKLASGLYTYTLTSQLSPIETGKLVLQ</sequence>
<accession>A0A1N6TDC1</accession>
<dbReference type="OrthoDB" id="1123245at2"/>
<protein>
    <submittedName>
        <fullName evidence="1">Por secretion system C-terminal sorting domain-containing protein</fullName>
    </submittedName>
</protein>
<name>A0A1N6TDC1_9BACT</name>
<gene>
    <name evidence="1" type="ORF">SAMN05421545_0261</name>
</gene>
<reference evidence="2" key="1">
    <citation type="submission" date="2017-01" db="EMBL/GenBank/DDBJ databases">
        <authorList>
            <person name="Varghese N."/>
            <person name="Submissions S."/>
        </authorList>
    </citation>
    <scope>NUCLEOTIDE SEQUENCE [LARGE SCALE GENOMIC DNA]</scope>
    <source>
        <strain evidence="2">DM9</strain>
    </source>
</reference>
<dbReference type="RefSeq" id="WP_076420559.1">
    <property type="nucleotide sequence ID" value="NZ_FTNM01000001.1"/>
</dbReference>
<evidence type="ECO:0000313" key="1">
    <source>
        <dbReference type="EMBL" id="SIQ51380.1"/>
    </source>
</evidence>
<organism evidence="1 2">
    <name type="scientific">Pontibacter lucknowensis</name>
    <dbReference type="NCBI Taxonomy" id="1077936"/>
    <lineage>
        <taxon>Bacteria</taxon>
        <taxon>Pseudomonadati</taxon>
        <taxon>Bacteroidota</taxon>
        <taxon>Cytophagia</taxon>
        <taxon>Cytophagales</taxon>
        <taxon>Hymenobacteraceae</taxon>
        <taxon>Pontibacter</taxon>
    </lineage>
</organism>
<proteinExistence type="predicted"/>
<dbReference type="EMBL" id="FTNM01000001">
    <property type="protein sequence ID" value="SIQ51380.1"/>
    <property type="molecule type" value="Genomic_DNA"/>
</dbReference>
<keyword evidence="2" id="KW-1185">Reference proteome</keyword>